<organism evidence="1 2">
    <name type="scientific">Thiohalospira halophila DSM 15071</name>
    <dbReference type="NCBI Taxonomy" id="1123397"/>
    <lineage>
        <taxon>Bacteria</taxon>
        <taxon>Pseudomonadati</taxon>
        <taxon>Pseudomonadota</taxon>
        <taxon>Gammaproteobacteria</taxon>
        <taxon>Thiohalospirales</taxon>
        <taxon>Thiohalospiraceae</taxon>
        <taxon>Thiohalospira</taxon>
    </lineage>
</organism>
<dbReference type="STRING" id="1123397.SAMN05660831_02569"/>
<dbReference type="Proteomes" id="UP000198611">
    <property type="component" value="Unassembled WGS sequence"/>
</dbReference>
<keyword evidence="2" id="KW-1185">Reference proteome</keyword>
<gene>
    <name evidence="1" type="ORF">SAMN05660831_02569</name>
</gene>
<proteinExistence type="predicted"/>
<protein>
    <recommendedName>
        <fullName evidence="3">Response regulatory domain-containing protein</fullName>
    </recommendedName>
</protein>
<dbReference type="OrthoDB" id="5296446at2"/>
<evidence type="ECO:0008006" key="3">
    <source>
        <dbReference type="Google" id="ProtNLM"/>
    </source>
</evidence>
<dbReference type="RefSeq" id="WP_093429179.1">
    <property type="nucleotide sequence ID" value="NZ_FOMJ01000012.1"/>
</dbReference>
<evidence type="ECO:0000313" key="2">
    <source>
        <dbReference type="Proteomes" id="UP000198611"/>
    </source>
</evidence>
<accession>A0A1I1W545</accession>
<name>A0A1I1W545_9GAMM</name>
<dbReference type="AlphaFoldDB" id="A0A1I1W545"/>
<reference evidence="1 2" key="1">
    <citation type="submission" date="2016-10" db="EMBL/GenBank/DDBJ databases">
        <authorList>
            <person name="de Groot N.N."/>
        </authorList>
    </citation>
    <scope>NUCLEOTIDE SEQUENCE [LARGE SCALE GENOMIC DNA]</scope>
    <source>
        <strain evidence="1 2">HL3</strain>
    </source>
</reference>
<sequence length="128" mass="14737">MPEPTIEERLQKRYILMTTDDTLVEAARAVTPEDWQPVPVSDLEQVGEWNDILLHRFLILDADEAAAFDPVETVRLLRREYMVNVPVIALGGDRGLQDELKMERADRFFERDQVGEVVSAFTGQYDWG</sequence>
<evidence type="ECO:0000313" key="1">
    <source>
        <dbReference type="EMBL" id="SFD90285.1"/>
    </source>
</evidence>
<dbReference type="EMBL" id="FOMJ01000012">
    <property type="protein sequence ID" value="SFD90285.1"/>
    <property type="molecule type" value="Genomic_DNA"/>
</dbReference>